<comment type="caution">
    <text evidence="2">The sequence shown here is derived from an EMBL/GenBank/DDBJ whole genome shotgun (WGS) entry which is preliminary data.</text>
</comment>
<keyword evidence="1" id="KW-0472">Membrane</keyword>
<feature type="transmembrane region" description="Helical" evidence="1">
    <location>
        <begin position="5"/>
        <end position="25"/>
    </location>
</feature>
<feature type="transmembrane region" description="Helical" evidence="1">
    <location>
        <begin position="37"/>
        <end position="56"/>
    </location>
</feature>
<proteinExistence type="predicted"/>
<reference evidence="2 3" key="1">
    <citation type="journal article" date="2013" name="Genome Announc.">
        <title>Draft Genome Sequence of Sphingobium ummariense Strain RL-3, a Hexachlorocyclohexane-Degrading Bacterium.</title>
        <authorList>
            <person name="Kohli P."/>
            <person name="Dua A."/>
            <person name="Sangwan N."/>
            <person name="Oldach P."/>
            <person name="Khurana J.P."/>
            <person name="Lal R."/>
        </authorList>
    </citation>
    <scope>NUCLEOTIDE SEQUENCE [LARGE SCALE GENOMIC DNA]</scope>
    <source>
        <strain evidence="2 3">RL-3</strain>
    </source>
</reference>
<evidence type="ECO:0000256" key="1">
    <source>
        <dbReference type="SAM" id="Phobius"/>
    </source>
</evidence>
<evidence type="ECO:0000313" key="2">
    <source>
        <dbReference type="EMBL" id="EQB30752.1"/>
    </source>
</evidence>
<feature type="transmembrane region" description="Helical" evidence="1">
    <location>
        <begin position="68"/>
        <end position="89"/>
    </location>
</feature>
<name>T0J1S4_9SPHN</name>
<dbReference type="PATRIC" id="fig|1346791.3.peg.3588"/>
<gene>
    <name evidence="2" type="ORF">M529_18585</name>
</gene>
<keyword evidence="1" id="KW-0812">Transmembrane</keyword>
<accession>T0J1S4</accession>
<dbReference type="RefSeq" id="WP_021319336.1">
    <property type="nucleotide sequence ID" value="NZ_AUWY01000118.1"/>
</dbReference>
<organism evidence="2 3">
    <name type="scientific">Sphingobium ummariense RL-3</name>
    <dbReference type="NCBI Taxonomy" id="1346791"/>
    <lineage>
        <taxon>Bacteria</taxon>
        <taxon>Pseudomonadati</taxon>
        <taxon>Pseudomonadota</taxon>
        <taxon>Alphaproteobacteria</taxon>
        <taxon>Sphingomonadales</taxon>
        <taxon>Sphingomonadaceae</taxon>
        <taxon>Sphingobium</taxon>
    </lineage>
</organism>
<dbReference type="STRING" id="1346791.M529_18585"/>
<protein>
    <submittedName>
        <fullName evidence="2">Uncharacterized protein</fullName>
    </submittedName>
</protein>
<evidence type="ECO:0000313" key="3">
    <source>
        <dbReference type="Proteomes" id="UP000015523"/>
    </source>
</evidence>
<keyword evidence="1" id="KW-1133">Transmembrane helix</keyword>
<dbReference type="AlphaFoldDB" id="T0J1S4"/>
<dbReference type="EMBL" id="AUWY01000118">
    <property type="protein sequence ID" value="EQB30752.1"/>
    <property type="molecule type" value="Genomic_DNA"/>
</dbReference>
<dbReference type="Proteomes" id="UP000015523">
    <property type="component" value="Unassembled WGS sequence"/>
</dbReference>
<dbReference type="OrthoDB" id="7574349at2"/>
<keyword evidence="3" id="KW-1185">Reference proteome</keyword>
<sequence length="94" mass="10219">MRTWAFLLGGLVIWAVHFFTLYIMASVFLTPPLARTLTMLITLACLGAIAFLAFKARRIEIETATDSWVRAVALLGMGVGGVAIVWQALPALLV</sequence>